<dbReference type="PRINTS" id="PR00463">
    <property type="entry name" value="EP450I"/>
</dbReference>
<keyword evidence="2" id="KW-0349">Heme</keyword>
<evidence type="ECO:0000313" key="3">
    <source>
        <dbReference type="EMBL" id="CAG8289492.1"/>
    </source>
</evidence>
<dbReference type="OrthoDB" id="1470350at2759"/>
<comment type="cofactor">
    <cofactor evidence="2">
        <name>heme</name>
        <dbReference type="ChEBI" id="CHEBI:30413"/>
    </cofactor>
</comment>
<dbReference type="GO" id="GO:0005506">
    <property type="term" value="F:iron ion binding"/>
    <property type="evidence" value="ECO:0007669"/>
    <property type="project" value="InterPro"/>
</dbReference>
<dbReference type="GO" id="GO:0004497">
    <property type="term" value="F:monooxygenase activity"/>
    <property type="evidence" value="ECO:0007669"/>
    <property type="project" value="InterPro"/>
</dbReference>
<evidence type="ECO:0008006" key="5">
    <source>
        <dbReference type="Google" id="ProtNLM"/>
    </source>
</evidence>
<dbReference type="InterPro" id="IPR036396">
    <property type="entry name" value="Cyt_P450_sf"/>
</dbReference>
<feature type="binding site" description="axial binding residue" evidence="2">
    <location>
        <position position="473"/>
    </location>
    <ligand>
        <name>heme</name>
        <dbReference type="ChEBI" id="CHEBI:30413"/>
    </ligand>
    <ligandPart>
        <name>Fe</name>
        <dbReference type="ChEBI" id="CHEBI:18248"/>
    </ligandPart>
</feature>
<comment type="caution">
    <text evidence="3">The sequence shown here is derived from an EMBL/GenBank/DDBJ whole genome shotgun (WGS) entry which is preliminary data.</text>
</comment>
<accession>A0A9W4N8D5</accession>
<reference evidence="3" key="1">
    <citation type="submission" date="2021-07" db="EMBL/GenBank/DDBJ databases">
        <authorList>
            <person name="Branca A.L. A."/>
        </authorList>
    </citation>
    <scope>NUCLEOTIDE SEQUENCE</scope>
</reference>
<keyword evidence="2" id="KW-0408">Iron</keyword>
<evidence type="ECO:0000313" key="4">
    <source>
        <dbReference type="Proteomes" id="UP001152646"/>
    </source>
</evidence>
<dbReference type="GO" id="GO:0016705">
    <property type="term" value="F:oxidoreductase activity, acting on paired donors, with incorporation or reduction of molecular oxygen"/>
    <property type="evidence" value="ECO:0007669"/>
    <property type="project" value="InterPro"/>
</dbReference>
<sequence length="523" mass="60324">MTLLMLVLLALLCYSFFSFRLLYSLRKVPTAHWSSRFSSARILWARWTGTELKSLIEAHNRLGPIVLVGPQDLSVSSYQDGIRKVYDTGFPKPAPFYSMFNYYRSYLPRARNAFTSLDRAEHGIHRRRTATLYSKSALMQSKHLCEVTDCIIYERLFPRLESLLVNCGTGRLDGLDLSYRICVDYLSSFLFGCCNSTNFLSFLSDGKAELKNDPLELWRFNYENMSCQESFFVQEMPGLYKLFRALGTNLLPRRYSEGTKYLENWMSAMADKADHTITLKPSKGLDLEAKDDPVVYETAKEAVKKDSPHLSLEAQKMQVQSEMFDHICLVFGYALWYLASQPDAQQKIHAELEEHKIDMTSPIHQDPSGIDRSSRLDSLPYLHAVIDECLRMRPTSTLLPRTTPPDRSVSVAGIDIPPNTRINSFQWFVHRDPKKWDNVNDWDPERWFSVDRSGKKHDREDVLWPFASGPRMCLGNHLTYYFMKHVLAAIFSRFVLSALPRDERQCTPGSPEDELPITLILRT</sequence>
<dbReference type="InterPro" id="IPR002401">
    <property type="entry name" value="Cyt_P450_E_grp-I"/>
</dbReference>
<gene>
    <name evidence="3" type="ORF">PSALAMII_LOCUS1649</name>
</gene>
<proteinExistence type="inferred from homology"/>
<organism evidence="3 4">
    <name type="scientific">Penicillium salamii</name>
    <dbReference type="NCBI Taxonomy" id="1612424"/>
    <lineage>
        <taxon>Eukaryota</taxon>
        <taxon>Fungi</taxon>
        <taxon>Dikarya</taxon>
        <taxon>Ascomycota</taxon>
        <taxon>Pezizomycotina</taxon>
        <taxon>Eurotiomycetes</taxon>
        <taxon>Eurotiomycetidae</taxon>
        <taxon>Eurotiales</taxon>
        <taxon>Aspergillaceae</taxon>
        <taxon>Penicillium</taxon>
    </lineage>
</organism>
<dbReference type="PANTHER" id="PTHR24305">
    <property type="entry name" value="CYTOCHROME P450"/>
    <property type="match status" value="1"/>
</dbReference>
<dbReference type="InterPro" id="IPR001128">
    <property type="entry name" value="Cyt_P450"/>
</dbReference>
<dbReference type="Gene3D" id="1.10.630.10">
    <property type="entry name" value="Cytochrome P450"/>
    <property type="match status" value="1"/>
</dbReference>
<dbReference type="Pfam" id="PF00067">
    <property type="entry name" value="p450"/>
    <property type="match status" value="1"/>
</dbReference>
<keyword evidence="2" id="KW-0479">Metal-binding</keyword>
<evidence type="ECO:0000256" key="1">
    <source>
        <dbReference type="ARBA" id="ARBA00010617"/>
    </source>
</evidence>
<dbReference type="GO" id="GO:0020037">
    <property type="term" value="F:heme binding"/>
    <property type="evidence" value="ECO:0007669"/>
    <property type="project" value="InterPro"/>
</dbReference>
<name>A0A9W4N8D5_9EURO</name>
<evidence type="ECO:0000256" key="2">
    <source>
        <dbReference type="PIRSR" id="PIRSR602401-1"/>
    </source>
</evidence>
<dbReference type="GO" id="GO:0043386">
    <property type="term" value="P:mycotoxin biosynthetic process"/>
    <property type="evidence" value="ECO:0007669"/>
    <property type="project" value="UniProtKB-ARBA"/>
</dbReference>
<dbReference type="EMBL" id="CAJVPA010000066">
    <property type="protein sequence ID" value="CAG8289492.1"/>
    <property type="molecule type" value="Genomic_DNA"/>
</dbReference>
<dbReference type="Proteomes" id="UP001152646">
    <property type="component" value="Unassembled WGS sequence"/>
</dbReference>
<comment type="similarity">
    <text evidence="1">Belongs to the cytochrome P450 family.</text>
</comment>
<dbReference type="AlphaFoldDB" id="A0A9W4N8D5"/>
<dbReference type="InterPro" id="IPR050121">
    <property type="entry name" value="Cytochrome_P450_monoxygenase"/>
</dbReference>
<dbReference type="PANTHER" id="PTHR24305:SF166">
    <property type="entry name" value="CYTOCHROME P450 12A4, MITOCHONDRIAL-RELATED"/>
    <property type="match status" value="1"/>
</dbReference>
<protein>
    <recommendedName>
        <fullName evidence="5">Cytochrome P450</fullName>
    </recommendedName>
</protein>
<dbReference type="PRINTS" id="PR00385">
    <property type="entry name" value="P450"/>
</dbReference>
<dbReference type="SUPFAM" id="SSF48264">
    <property type="entry name" value="Cytochrome P450"/>
    <property type="match status" value="1"/>
</dbReference>